<protein>
    <submittedName>
        <fullName evidence="2">Uncharacterized protein</fullName>
    </submittedName>
</protein>
<dbReference type="EMBL" id="BAABDQ010000036">
    <property type="protein sequence ID" value="GAA3600880.1"/>
    <property type="molecule type" value="Genomic_DNA"/>
</dbReference>
<evidence type="ECO:0000256" key="1">
    <source>
        <dbReference type="SAM" id="MobiDB-lite"/>
    </source>
</evidence>
<proteinExistence type="predicted"/>
<feature type="region of interest" description="Disordered" evidence="1">
    <location>
        <begin position="61"/>
        <end position="98"/>
    </location>
</feature>
<name>A0ABP6Z8Y8_9ACTN</name>
<gene>
    <name evidence="2" type="ORF">GCM10022419_101260</name>
</gene>
<accession>A0ABP6Z8Y8</accession>
<evidence type="ECO:0000313" key="2">
    <source>
        <dbReference type="EMBL" id="GAA3600880.1"/>
    </source>
</evidence>
<evidence type="ECO:0000313" key="3">
    <source>
        <dbReference type="Proteomes" id="UP001500630"/>
    </source>
</evidence>
<comment type="caution">
    <text evidence="2">The sequence shown here is derived from an EMBL/GenBank/DDBJ whole genome shotgun (WGS) entry which is preliminary data.</text>
</comment>
<sequence>MYGQQTVLAAVENASRLGDATPYVDCCRMNNAFFAGGVRDRAFCMAPPVAKHLAWPDSPLSASTPRKNWHNAATGPIDALPRRHPSRATDPRPAPIVT</sequence>
<dbReference type="Proteomes" id="UP001500630">
    <property type="component" value="Unassembled WGS sequence"/>
</dbReference>
<reference evidence="3" key="1">
    <citation type="journal article" date="2019" name="Int. J. Syst. Evol. Microbiol.">
        <title>The Global Catalogue of Microorganisms (GCM) 10K type strain sequencing project: providing services to taxonomists for standard genome sequencing and annotation.</title>
        <authorList>
            <consortium name="The Broad Institute Genomics Platform"/>
            <consortium name="The Broad Institute Genome Sequencing Center for Infectious Disease"/>
            <person name="Wu L."/>
            <person name="Ma J."/>
        </authorList>
    </citation>
    <scope>NUCLEOTIDE SEQUENCE [LARGE SCALE GENOMIC DNA]</scope>
    <source>
        <strain evidence="3">JCM 17326</strain>
    </source>
</reference>
<keyword evidence="3" id="KW-1185">Reference proteome</keyword>
<organism evidence="2 3">
    <name type="scientific">Nonomuraea rosea</name>
    <dbReference type="NCBI Taxonomy" id="638574"/>
    <lineage>
        <taxon>Bacteria</taxon>
        <taxon>Bacillati</taxon>
        <taxon>Actinomycetota</taxon>
        <taxon>Actinomycetes</taxon>
        <taxon>Streptosporangiales</taxon>
        <taxon>Streptosporangiaceae</taxon>
        <taxon>Nonomuraea</taxon>
    </lineage>
</organism>